<protein>
    <recommendedName>
        <fullName evidence="4">DUF456 domain-containing protein</fullName>
    </recommendedName>
</protein>
<keyword evidence="1" id="KW-0472">Membrane</keyword>
<dbReference type="Proteomes" id="UP000199288">
    <property type="component" value="Unassembled WGS sequence"/>
</dbReference>
<evidence type="ECO:0000313" key="3">
    <source>
        <dbReference type="Proteomes" id="UP000199288"/>
    </source>
</evidence>
<evidence type="ECO:0000256" key="1">
    <source>
        <dbReference type="SAM" id="Phobius"/>
    </source>
</evidence>
<name>A0A1H3YVK3_9ACTO</name>
<dbReference type="Pfam" id="PF04306">
    <property type="entry name" value="DUF456"/>
    <property type="match status" value="1"/>
</dbReference>
<sequence length="159" mass="16466">MEQLDILVTLACIIGVIGAIVQIYPGLLIVSLAVGIWGAVTQGPWGWAMLAAAILTFIVASVGKYILAGKRLKNAGVANSSMMIGGVLAVVGFFVIPVIGAVVGFVAGVYLGEARRSRSGQQAWQSTVHALKSVGLAILVELFAALALSAAWGWAAWMT</sequence>
<feature type="transmembrane region" description="Helical" evidence="1">
    <location>
        <begin position="133"/>
        <end position="157"/>
    </location>
</feature>
<dbReference type="InterPro" id="IPR007403">
    <property type="entry name" value="DUF456"/>
</dbReference>
<feature type="transmembrane region" description="Helical" evidence="1">
    <location>
        <begin position="87"/>
        <end position="112"/>
    </location>
</feature>
<feature type="transmembrane region" description="Helical" evidence="1">
    <location>
        <begin position="46"/>
        <end position="67"/>
    </location>
</feature>
<keyword evidence="1" id="KW-1133">Transmembrane helix</keyword>
<gene>
    <name evidence="2" type="ORF">SAMN02910418_01010</name>
</gene>
<keyword evidence="3" id="KW-1185">Reference proteome</keyword>
<dbReference type="OrthoDB" id="3733714at2"/>
<keyword evidence="1" id="KW-0812">Transmembrane</keyword>
<evidence type="ECO:0008006" key="4">
    <source>
        <dbReference type="Google" id="ProtNLM"/>
    </source>
</evidence>
<dbReference type="AlphaFoldDB" id="A0A1H3YVK3"/>
<reference evidence="3" key="1">
    <citation type="submission" date="2016-10" db="EMBL/GenBank/DDBJ databases">
        <authorList>
            <person name="Varghese N."/>
            <person name="Submissions S."/>
        </authorList>
    </citation>
    <scope>NUCLEOTIDE SEQUENCE [LARGE SCALE GENOMIC DNA]</scope>
    <source>
        <strain evidence="3">KPR-1</strain>
    </source>
</reference>
<proteinExistence type="predicted"/>
<organism evidence="2 3">
    <name type="scientific">Bowdeniella nasicola</name>
    <dbReference type="NCBI Taxonomy" id="208480"/>
    <lineage>
        <taxon>Bacteria</taxon>
        <taxon>Bacillati</taxon>
        <taxon>Actinomycetota</taxon>
        <taxon>Actinomycetes</taxon>
        <taxon>Actinomycetales</taxon>
        <taxon>Actinomycetaceae</taxon>
        <taxon>Bowdeniella</taxon>
    </lineage>
</organism>
<evidence type="ECO:0000313" key="2">
    <source>
        <dbReference type="EMBL" id="SEA15526.1"/>
    </source>
</evidence>
<dbReference type="EMBL" id="FNQV01000005">
    <property type="protein sequence ID" value="SEA15526.1"/>
    <property type="molecule type" value="Genomic_DNA"/>
</dbReference>
<accession>A0A1H3YVK3</accession>
<dbReference type="RefSeq" id="WP_092563053.1">
    <property type="nucleotide sequence ID" value="NZ_FNQV01000005.1"/>
</dbReference>
<feature type="transmembrane region" description="Helical" evidence="1">
    <location>
        <begin position="6"/>
        <end position="34"/>
    </location>
</feature>